<accession>A0ACA9NCV8</accession>
<keyword evidence="2" id="KW-1185">Reference proteome</keyword>
<gene>
    <name evidence="1" type="ORF">DHETER_LOCUS9240</name>
</gene>
<organism evidence="1 2">
    <name type="scientific">Dentiscutata heterogama</name>
    <dbReference type="NCBI Taxonomy" id="1316150"/>
    <lineage>
        <taxon>Eukaryota</taxon>
        <taxon>Fungi</taxon>
        <taxon>Fungi incertae sedis</taxon>
        <taxon>Mucoromycota</taxon>
        <taxon>Glomeromycotina</taxon>
        <taxon>Glomeromycetes</taxon>
        <taxon>Diversisporales</taxon>
        <taxon>Gigasporaceae</taxon>
        <taxon>Dentiscutata</taxon>
    </lineage>
</organism>
<evidence type="ECO:0000313" key="1">
    <source>
        <dbReference type="EMBL" id="CAG8649841.1"/>
    </source>
</evidence>
<sequence>MEDNNKKIEDESETQEIYRDNEKLSEENEKIIISKDLKEISQIKIHLSMELSTYSERFTSDLKEKKNQIIPENVQIVQCIGMWNNMIYPDNDNKERRIYKLSNDLSSYVVLLSGKAEKLNSLLTILHQMVKKIREDLNYPELKEIIKIPVYEEFNMTIPLVLKSIVEIGLFYKVTTHVYKFVISKWKNIKIPFTSFKFVLKWASQIGGLILGTVISGVIDIGIKLMMDAIFADEELKEIDKQKDSWTNKDSDGIPRADNDVL</sequence>
<name>A0ACA9NCV8_9GLOM</name>
<reference evidence="1" key="1">
    <citation type="submission" date="2021-06" db="EMBL/GenBank/DDBJ databases">
        <authorList>
            <person name="Kallberg Y."/>
            <person name="Tangrot J."/>
            <person name="Rosling A."/>
        </authorList>
    </citation>
    <scope>NUCLEOTIDE SEQUENCE</scope>
    <source>
        <strain evidence="1">IL203A</strain>
    </source>
</reference>
<comment type="caution">
    <text evidence="1">The sequence shown here is derived from an EMBL/GenBank/DDBJ whole genome shotgun (WGS) entry which is preliminary data.</text>
</comment>
<evidence type="ECO:0000313" key="2">
    <source>
        <dbReference type="Proteomes" id="UP000789702"/>
    </source>
</evidence>
<dbReference type="Proteomes" id="UP000789702">
    <property type="component" value="Unassembled WGS sequence"/>
</dbReference>
<protein>
    <submittedName>
        <fullName evidence="1">2360_t:CDS:1</fullName>
    </submittedName>
</protein>
<proteinExistence type="predicted"/>
<dbReference type="EMBL" id="CAJVPU010015948">
    <property type="protein sequence ID" value="CAG8649841.1"/>
    <property type="molecule type" value="Genomic_DNA"/>
</dbReference>